<keyword evidence="1" id="KW-0472">Membrane</keyword>
<dbReference type="Gene3D" id="3.90.660.20">
    <property type="entry name" value="Protoporphyrinogen oxidase, mitochondrial, domain 2"/>
    <property type="match status" value="1"/>
</dbReference>
<keyword evidence="1" id="KW-1133">Transmembrane helix</keyword>
<dbReference type="EMBL" id="KZ293645">
    <property type="protein sequence ID" value="PBL02256.1"/>
    <property type="molecule type" value="Genomic_DNA"/>
</dbReference>
<name>A0A2H3E484_ARMGA</name>
<accession>A0A2H3E484</accession>
<dbReference type="Pfam" id="PF01593">
    <property type="entry name" value="Amino_oxidase"/>
    <property type="match status" value="1"/>
</dbReference>
<dbReference type="GO" id="GO:0016491">
    <property type="term" value="F:oxidoreductase activity"/>
    <property type="evidence" value="ECO:0007669"/>
    <property type="project" value="InterPro"/>
</dbReference>
<dbReference type="Proteomes" id="UP000217790">
    <property type="component" value="Unassembled WGS sequence"/>
</dbReference>
<dbReference type="Gene3D" id="1.10.3110.10">
    <property type="entry name" value="protoporphyrinogen ix oxidase, domain 3"/>
    <property type="match status" value="1"/>
</dbReference>
<dbReference type="AlphaFoldDB" id="A0A2H3E484"/>
<proteinExistence type="predicted"/>
<reference evidence="4" key="1">
    <citation type="journal article" date="2017" name="Nat. Ecol. Evol.">
        <title>Genome expansion and lineage-specific genetic innovations in the forest pathogenic fungi Armillaria.</title>
        <authorList>
            <person name="Sipos G."/>
            <person name="Prasanna A.N."/>
            <person name="Walter M.C."/>
            <person name="O'Connor E."/>
            <person name="Balint B."/>
            <person name="Krizsan K."/>
            <person name="Kiss B."/>
            <person name="Hess J."/>
            <person name="Varga T."/>
            <person name="Slot J."/>
            <person name="Riley R."/>
            <person name="Boka B."/>
            <person name="Rigling D."/>
            <person name="Barry K."/>
            <person name="Lee J."/>
            <person name="Mihaltcheva S."/>
            <person name="LaButti K."/>
            <person name="Lipzen A."/>
            <person name="Waldron R."/>
            <person name="Moloney N.M."/>
            <person name="Sperisen C."/>
            <person name="Kredics L."/>
            <person name="Vagvoelgyi C."/>
            <person name="Patrignani A."/>
            <person name="Fitzpatrick D."/>
            <person name="Nagy I."/>
            <person name="Doyle S."/>
            <person name="Anderson J.B."/>
            <person name="Grigoriev I.V."/>
            <person name="Gueldener U."/>
            <person name="Muensterkoetter M."/>
            <person name="Nagy L.G."/>
        </authorList>
    </citation>
    <scope>NUCLEOTIDE SEQUENCE [LARGE SCALE GENOMIC DNA]</scope>
    <source>
        <strain evidence="4">Ar21-2</strain>
    </source>
</reference>
<evidence type="ECO:0000259" key="2">
    <source>
        <dbReference type="Pfam" id="PF01593"/>
    </source>
</evidence>
<dbReference type="InterPro" id="IPR036188">
    <property type="entry name" value="FAD/NAD-bd_sf"/>
</dbReference>
<evidence type="ECO:0000256" key="1">
    <source>
        <dbReference type="SAM" id="Phobius"/>
    </source>
</evidence>
<evidence type="ECO:0000313" key="3">
    <source>
        <dbReference type="EMBL" id="PBL02256.1"/>
    </source>
</evidence>
<evidence type="ECO:0000313" key="4">
    <source>
        <dbReference type="Proteomes" id="UP000217790"/>
    </source>
</evidence>
<organism evidence="3 4">
    <name type="scientific">Armillaria gallica</name>
    <name type="common">Bulbous honey fungus</name>
    <name type="synonym">Armillaria bulbosa</name>
    <dbReference type="NCBI Taxonomy" id="47427"/>
    <lineage>
        <taxon>Eukaryota</taxon>
        <taxon>Fungi</taxon>
        <taxon>Dikarya</taxon>
        <taxon>Basidiomycota</taxon>
        <taxon>Agaricomycotina</taxon>
        <taxon>Agaricomycetes</taxon>
        <taxon>Agaricomycetidae</taxon>
        <taxon>Agaricales</taxon>
        <taxon>Marasmiineae</taxon>
        <taxon>Physalacriaceae</taxon>
        <taxon>Armillaria</taxon>
    </lineage>
</organism>
<gene>
    <name evidence="3" type="ORF">ARMGADRAFT_1158821</name>
</gene>
<dbReference type="OMA" id="RWNENEC"/>
<feature type="domain" description="Amine oxidase" evidence="2">
    <location>
        <begin position="10"/>
        <end position="279"/>
    </location>
</feature>
<dbReference type="Gene3D" id="3.50.50.60">
    <property type="entry name" value="FAD/NAD(P)-binding domain"/>
    <property type="match status" value="2"/>
</dbReference>
<dbReference type="InParanoid" id="A0A2H3E484"/>
<sequence>MKIAVVGSGVAGLASTWALNEYSDHQVHLYEAEDRIGGHANTVLLPARAGFEECHVDTAFIAFNRCTYPNFLQFLRLNPAIRILSTSMSFCVSRDNGFFEWSGKNIWSIFCQRKRLLDPSMWILLYDIMRFNMCARRLLDGPVELGLSIGEYLHREGYSDSFRDNYLLPMTAGIWSTPPDAFAMTFPAQTLIQFMMNHQLLRVIGKSEWLTIAGGSQEYIKRIIEALPRDQLHLSTPVQSLANIGDAAAPQILLMTANGKSEAFDRVIFACHSDAVLSILKAGGGLTGEEHQILSAFRWNENECVLHYDEELMPKNREAWSCWNYLAESSVDEYGETRLNPPRLSITCTYHMLSGELPTSYLPLEVGMNALQHLPYAKHGPVLVTLNPPYEPRPEMIIGRWKYDHPLLDTNAKRSQALLKCIQGVRSIFYAGAYLKYGFHEDGFTTGLEAAEAVAASCSSSLRLPFSVVRGGGQSPKAVSPIWCRIAALAFDMLEMSGIRRVIGSLLGSVMAVVRWIFSFWADMRM</sequence>
<dbReference type="SUPFAM" id="SSF51905">
    <property type="entry name" value="FAD/NAD(P)-binding domain"/>
    <property type="match status" value="1"/>
</dbReference>
<dbReference type="OrthoDB" id="5977668at2759"/>
<protein>
    <submittedName>
        <fullName evidence="3">FAD/NAD(P)-binding domain-containing protein</fullName>
    </submittedName>
</protein>
<dbReference type="STRING" id="47427.A0A2H3E484"/>
<keyword evidence="1" id="KW-0812">Transmembrane</keyword>
<dbReference type="InterPro" id="IPR050464">
    <property type="entry name" value="Zeta_carotene_desat/Oxidored"/>
</dbReference>
<dbReference type="PANTHER" id="PTHR42923:SF17">
    <property type="entry name" value="AMINE OXIDASE DOMAIN-CONTAINING PROTEIN"/>
    <property type="match status" value="1"/>
</dbReference>
<dbReference type="InterPro" id="IPR002937">
    <property type="entry name" value="Amino_oxidase"/>
</dbReference>
<feature type="transmembrane region" description="Helical" evidence="1">
    <location>
        <begin position="502"/>
        <end position="522"/>
    </location>
</feature>
<keyword evidence="4" id="KW-1185">Reference proteome</keyword>
<dbReference type="PANTHER" id="PTHR42923">
    <property type="entry name" value="PROTOPORPHYRINOGEN OXIDASE"/>
    <property type="match status" value="1"/>
</dbReference>